<dbReference type="PROSITE" id="PS50405">
    <property type="entry name" value="GST_CTER"/>
    <property type="match status" value="1"/>
</dbReference>
<evidence type="ECO:0000313" key="5">
    <source>
        <dbReference type="Proteomes" id="UP000236220"/>
    </source>
</evidence>
<keyword evidence="5" id="KW-1185">Reference proteome</keyword>
<dbReference type="InterPro" id="IPR005955">
    <property type="entry name" value="GST_Zeta"/>
</dbReference>
<dbReference type="NCBIfam" id="TIGR01262">
    <property type="entry name" value="maiA"/>
    <property type="match status" value="1"/>
</dbReference>
<comment type="caution">
    <text evidence="4">The sequence shown here is derived from an EMBL/GenBank/DDBJ whole genome shotgun (WGS) entry which is preliminary data.</text>
</comment>
<feature type="domain" description="GST N-terminal" evidence="2">
    <location>
        <begin position="4"/>
        <end position="87"/>
    </location>
</feature>
<dbReference type="Gene3D" id="3.40.30.10">
    <property type="entry name" value="Glutaredoxin"/>
    <property type="match status" value="1"/>
</dbReference>
<dbReference type="PROSITE" id="PS50404">
    <property type="entry name" value="GST_NTER"/>
    <property type="match status" value="1"/>
</dbReference>
<dbReference type="SFLD" id="SFLDS00019">
    <property type="entry name" value="Glutathione_Transferase_(cytos"/>
    <property type="match status" value="1"/>
</dbReference>
<dbReference type="GO" id="GO:0006559">
    <property type="term" value="P:L-phenylalanine catabolic process"/>
    <property type="evidence" value="ECO:0007669"/>
    <property type="project" value="TreeGrafter"/>
</dbReference>
<dbReference type="InterPro" id="IPR034330">
    <property type="entry name" value="GST_Zeta_C"/>
</dbReference>
<dbReference type="GO" id="GO:0005737">
    <property type="term" value="C:cytoplasm"/>
    <property type="evidence" value="ECO:0007669"/>
    <property type="project" value="InterPro"/>
</dbReference>
<dbReference type="GO" id="GO:0016034">
    <property type="term" value="F:maleylacetoacetate isomerase activity"/>
    <property type="evidence" value="ECO:0007669"/>
    <property type="project" value="TreeGrafter"/>
</dbReference>
<evidence type="ECO:0000313" key="4">
    <source>
        <dbReference type="EMBL" id="PNS09197.1"/>
    </source>
</evidence>
<dbReference type="FunFam" id="1.20.1050.10:FF:000017">
    <property type="entry name" value="Maleylacetoacetate isomerase"/>
    <property type="match status" value="1"/>
</dbReference>
<reference evidence="4 5" key="1">
    <citation type="submission" date="2017-08" db="EMBL/GenBank/DDBJ databases">
        <title>Lysobacter sylvestris genome.</title>
        <authorList>
            <person name="Zhang D.-C."/>
            <person name="Albuquerque L."/>
            <person name="Franca L."/>
            <person name="Froufe H.J.C."/>
            <person name="Barroso C."/>
            <person name="Egas C."/>
            <person name="Da Costa M."/>
            <person name="Margesin R."/>
        </authorList>
    </citation>
    <scope>NUCLEOTIDE SEQUENCE [LARGE SCALE GENOMIC DNA]</scope>
    <source>
        <strain evidence="4 5">AM20-91</strain>
    </source>
</reference>
<dbReference type="OrthoDB" id="509852at2"/>
<gene>
    <name evidence="4" type="ORF">Lysil_0826</name>
</gene>
<protein>
    <submittedName>
        <fullName evidence="4">MaiA: maleylacetoacetate isomerase</fullName>
    </submittedName>
</protein>
<proteinExistence type="inferred from homology"/>
<dbReference type="Pfam" id="PF13410">
    <property type="entry name" value="GST_C_2"/>
    <property type="match status" value="1"/>
</dbReference>
<dbReference type="InterPro" id="IPR036249">
    <property type="entry name" value="Thioredoxin-like_sf"/>
</dbReference>
<evidence type="ECO:0000259" key="2">
    <source>
        <dbReference type="PROSITE" id="PS50404"/>
    </source>
</evidence>
<sequence>MTNPSLRLFAYWRSSASYRARIGLALKELQYELVPVHLVEGGGQQHSPEHHARNPQELVPALEHDGRLLTQSLSILEYLDEVWPDRGVRLVRGDAADRQRIRALAQSIACEIQPLGNLRVLKALGALGASEEQRQAWVRHWTSLGLQAFEEMLASSPQGRYCFGDTPTLADCLLIPQLYNARRFDMDVAAFPRIAAIDAVCAAHPAFIAAHPDNQPDAPKNS</sequence>
<dbReference type="Pfam" id="PF02798">
    <property type="entry name" value="GST_N"/>
    <property type="match status" value="1"/>
</dbReference>
<dbReference type="AlphaFoldDB" id="A0A2K1Q2L6"/>
<dbReference type="GO" id="GO:0006749">
    <property type="term" value="P:glutathione metabolic process"/>
    <property type="evidence" value="ECO:0007669"/>
    <property type="project" value="TreeGrafter"/>
</dbReference>
<dbReference type="InterPro" id="IPR040079">
    <property type="entry name" value="Glutathione_S-Trfase"/>
</dbReference>
<evidence type="ECO:0000256" key="1">
    <source>
        <dbReference type="ARBA" id="ARBA00010007"/>
    </source>
</evidence>
<dbReference type="PANTHER" id="PTHR42673">
    <property type="entry name" value="MALEYLACETOACETATE ISOMERASE"/>
    <property type="match status" value="1"/>
</dbReference>
<dbReference type="InterPro" id="IPR004045">
    <property type="entry name" value="Glutathione_S-Trfase_N"/>
</dbReference>
<feature type="domain" description="GST C-terminal" evidence="3">
    <location>
        <begin position="94"/>
        <end position="220"/>
    </location>
</feature>
<dbReference type="InterPro" id="IPR036282">
    <property type="entry name" value="Glutathione-S-Trfase_C_sf"/>
</dbReference>
<dbReference type="GO" id="GO:0004364">
    <property type="term" value="F:glutathione transferase activity"/>
    <property type="evidence" value="ECO:0007669"/>
    <property type="project" value="TreeGrafter"/>
</dbReference>
<dbReference type="CDD" id="cd03042">
    <property type="entry name" value="GST_N_Zeta"/>
    <property type="match status" value="1"/>
</dbReference>
<organism evidence="4 5">
    <name type="scientific">Solilutibacter silvestris</name>
    <dbReference type="NCBI Taxonomy" id="1645665"/>
    <lineage>
        <taxon>Bacteria</taxon>
        <taxon>Pseudomonadati</taxon>
        <taxon>Pseudomonadota</taxon>
        <taxon>Gammaproteobacteria</taxon>
        <taxon>Lysobacterales</taxon>
        <taxon>Lysobacteraceae</taxon>
        <taxon>Solilutibacter</taxon>
    </lineage>
</organism>
<evidence type="ECO:0000259" key="3">
    <source>
        <dbReference type="PROSITE" id="PS50405"/>
    </source>
</evidence>
<dbReference type="Gene3D" id="1.20.1050.10">
    <property type="match status" value="1"/>
</dbReference>
<accession>A0A2K1Q2L6</accession>
<dbReference type="CDD" id="cd03191">
    <property type="entry name" value="GST_C_Zeta"/>
    <property type="match status" value="1"/>
</dbReference>
<dbReference type="Proteomes" id="UP000236220">
    <property type="component" value="Unassembled WGS sequence"/>
</dbReference>
<dbReference type="SUPFAM" id="SSF52833">
    <property type="entry name" value="Thioredoxin-like"/>
    <property type="match status" value="1"/>
</dbReference>
<keyword evidence="4" id="KW-0413">Isomerase</keyword>
<dbReference type="PANTHER" id="PTHR42673:SF21">
    <property type="entry name" value="GLUTATHIONE S-TRANSFERASE YFCF"/>
    <property type="match status" value="1"/>
</dbReference>
<dbReference type="InterPro" id="IPR010987">
    <property type="entry name" value="Glutathione-S-Trfase_C-like"/>
</dbReference>
<name>A0A2K1Q2L6_9GAMM</name>
<comment type="similarity">
    <text evidence="1">Belongs to the GST superfamily. Zeta family.</text>
</comment>
<dbReference type="SFLD" id="SFLDG00358">
    <property type="entry name" value="Main_(cytGST)"/>
    <property type="match status" value="1"/>
</dbReference>
<dbReference type="EMBL" id="NPZB01000001">
    <property type="protein sequence ID" value="PNS09197.1"/>
    <property type="molecule type" value="Genomic_DNA"/>
</dbReference>
<dbReference type="SUPFAM" id="SSF47616">
    <property type="entry name" value="GST C-terminal domain-like"/>
    <property type="match status" value="1"/>
</dbReference>
<dbReference type="InterPro" id="IPR034333">
    <property type="entry name" value="GST_Zeta_N"/>
</dbReference>
<dbReference type="RefSeq" id="WP_103074275.1">
    <property type="nucleotide sequence ID" value="NZ_NPZB01000001.1"/>
</dbReference>